<evidence type="ECO:0000313" key="4">
    <source>
        <dbReference type="Proteomes" id="UP001174936"/>
    </source>
</evidence>
<name>A0AA40CIL9_9PEZI</name>
<organism evidence="3 4">
    <name type="scientific">Cercophora newfieldiana</name>
    <dbReference type="NCBI Taxonomy" id="92897"/>
    <lineage>
        <taxon>Eukaryota</taxon>
        <taxon>Fungi</taxon>
        <taxon>Dikarya</taxon>
        <taxon>Ascomycota</taxon>
        <taxon>Pezizomycotina</taxon>
        <taxon>Sordariomycetes</taxon>
        <taxon>Sordariomycetidae</taxon>
        <taxon>Sordariales</taxon>
        <taxon>Lasiosphaeriaceae</taxon>
        <taxon>Cercophora</taxon>
    </lineage>
</organism>
<comment type="caution">
    <text evidence="3">The sequence shown here is derived from an EMBL/GenBank/DDBJ whole genome shotgun (WGS) entry which is preliminary data.</text>
</comment>
<dbReference type="EMBL" id="JAULSV010000007">
    <property type="protein sequence ID" value="KAK0639755.1"/>
    <property type="molecule type" value="Genomic_DNA"/>
</dbReference>
<proteinExistence type="predicted"/>
<evidence type="ECO:0000313" key="3">
    <source>
        <dbReference type="EMBL" id="KAK0639755.1"/>
    </source>
</evidence>
<feature type="region of interest" description="Disordered" evidence="1">
    <location>
        <begin position="63"/>
        <end position="111"/>
    </location>
</feature>
<protein>
    <submittedName>
        <fullName evidence="3">Uncharacterized protein</fullName>
    </submittedName>
</protein>
<evidence type="ECO:0000256" key="1">
    <source>
        <dbReference type="SAM" id="MobiDB-lite"/>
    </source>
</evidence>
<keyword evidence="4" id="KW-1185">Reference proteome</keyword>
<evidence type="ECO:0000256" key="2">
    <source>
        <dbReference type="SAM" id="SignalP"/>
    </source>
</evidence>
<dbReference type="Proteomes" id="UP001174936">
    <property type="component" value="Unassembled WGS sequence"/>
</dbReference>
<accession>A0AA40CIL9</accession>
<sequence>MPMGESDSLCLLFLAQFFLLLVIVRGFPIEGSSFCSTSWTKKNPSKTTPSHPLALAPIVERTTWTRTRSPRAEASQPARPSPYRDREPPLDPDPTYTPPSRGTTPPPPSSFASPLATLQRFLPYYGCHLFFWSLPWMDGRIFLTFCFPSPLPAQHARNQTNLGVCLSGCR</sequence>
<feature type="chain" id="PRO_5041343350" evidence="2">
    <location>
        <begin position="27"/>
        <end position="170"/>
    </location>
</feature>
<dbReference type="AlphaFoldDB" id="A0AA40CIL9"/>
<feature type="signal peptide" evidence="2">
    <location>
        <begin position="1"/>
        <end position="26"/>
    </location>
</feature>
<reference evidence="3" key="1">
    <citation type="submission" date="2023-06" db="EMBL/GenBank/DDBJ databases">
        <title>Genome-scale phylogeny and comparative genomics of the fungal order Sordariales.</title>
        <authorList>
            <consortium name="Lawrence Berkeley National Laboratory"/>
            <person name="Hensen N."/>
            <person name="Bonometti L."/>
            <person name="Westerberg I."/>
            <person name="Brannstrom I.O."/>
            <person name="Guillou S."/>
            <person name="Cros-Aarteil S."/>
            <person name="Calhoun S."/>
            <person name="Haridas S."/>
            <person name="Kuo A."/>
            <person name="Mondo S."/>
            <person name="Pangilinan J."/>
            <person name="Riley R."/>
            <person name="Labutti K."/>
            <person name="Andreopoulos B."/>
            <person name="Lipzen A."/>
            <person name="Chen C."/>
            <person name="Yanf M."/>
            <person name="Daum C."/>
            <person name="Ng V."/>
            <person name="Clum A."/>
            <person name="Steindorff A."/>
            <person name="Ohm R."/>
            <person name="Martin F."/>
            <person name="Silar P."/>
            <person name="Natvig D."/>
            <person name="Lalanne C."/>
            <person name="Gautier V."/>
            <person name="Ament-Velasquez S.L."/>
            <person name="Kruys A."/>
            <person name="Hutchinson M.I."/>
            <person name="Powell A.J."/>
            <person name="Barry K."/>
            <person name="Miller A.N."/>
            <person name="Grigoriev I.V."/>
            <person name="Debuchy R."/>
            <person name="Gladieux P."/>
            <person name="Thoren M.H."/>
            <person name="Johannesson H."/>
        </authorList>
    </citation>
    <scope>NUCLEOTIDE SEQUENCE</scope>
    <source>
        <strain evidence="3">SMH2532-1</strain>
    </source>
</reference>
<keyword evidence="2" id="KW-0732">Signal</keyword>
<gene>
    <name evidence="3" type="ORF">B0T16DRAFT_248095</name>
</gene>